<dbReference type="Pfam" id="PF11807">
    <property type="entry name" value="UstYa"/>
    <property type="match status" value="1"/>
</dbReference>
<dbReference type="PANTHER" id="PTHR33365:SF14">
    <property type="entry name" value="TAT PATHWAY SIGNAL SEQUENCE"/>
    <property type="match status" value="1"/>
</dbReference>
<dbReference type="AlphaFoldDB" id="A0A177CEM7"/>
<name>A0A177CEM7_9PLEO</name>
<proteinExistence type="inferred from homology"/>
<dbReference type="RefSeq" id="XP_018035555.1">
    <property type="nucleotide sequence ID" value="XM_018181501.1"/>
</dbReference>
<organism evidence="2 3">
    <name type="scientific">Paraphaeosphaeria sporulosa</name>
    <dbReference type="NCBI Taxonomy" id="1460663"/>
    <lineage>
        <taxon>Eukaryota</taxon>
        <taxon>Fungi</taxon>
        <taxon>Dikarya</taxon>
        <taxon>Ascomycota</taxon>
        <taxon>Pezizomycotina</taxon>
        <taxon>Dothideomycetes</taxon>
        <taxon>Pleosporomycetidae</taxon>
        <taxon>Pleosporales</taxon>
        <taxon>Massarineae</taxon>
        <taxon>Didymosphaeriaceae</taxon>
        <taxon>Paraphaeosphaeria</taxon>
    </lineage>
</organism>
<evidence type="ECO:0000256" key="1">
    <source>
        <dbReference type="ARBA" id="ARBA00035112"/>
    </source>
</evidence>
<gene>
    <name evidence="2" type="ORF">CC84DRAFT_1197077</name>
</gene>
<accession>A0A177CEM7</accession>
<reference evidence="2 3" key="1">
    <citation type="submission" date="2016-05" db="EMBL/GenBank/DDBJ databases">
        <title>Comparative analysis of secretome profiles of manganese(II)-oxidizing ascomycete fungi.</title>
        <authorList>
            <consortium name="DOE Joint Genome Institute"/>
            <person name="Zeiner C.A."/>
            <person name="Purvine S.O."/>
            <person name="Zink E.M."/>
            <person name="Wu S."/>
            <person name="Pasa-Tolic L."/>
            <person name="Chaput D.L."/>
            <person name="Haridas S."/>
            <person name="Grigoriev I.V."/>
            <person name="Santelli C.M."/>
            <person name="Hansel C.M."/>
        </authorList>
    </citation>
    <scope>NUCLEOTIDE SEQUENCE [LARGE SCALE GENOMIC DNA]</scope>
    <source>
        <strain evidence="2 3">AP3s5-JAC2a</strain>
    </source>
</reference>
<dbReference type="GO" id="GO:0043386">
    <property type="term" value="P:mycotoxin biosynthetic process"/>
    <property type="evidence" value="ECO:0007669"/>
    <property type="project" value="InterPro"/>
</dbReference>
<dbReference type="OrthoDB" id="3687641at2759"/>
<sequence length="224" mass="25661">MRITLSSYTPLLDKLNFTFINKKINGSLFNDPWSVYKAEPSKEVDAAWEEISKIRALVVEADEIRKMGKDPEFAVQVPLEWGYGSTKYFAELDSQHLLHCLNTVRKYSHYSHYFYPKWGDESNMPALAVAHRSHCIGILLDALTCQPSLNLLHFNWMETQENPFPDFGINRKCVDHSAVLEWQDRVGIREDLVVDAKIERPEDAKVIPALPQLLELGNGEGLIM</sequence>
<keyword evidence="3" id="KW-1185">Reference proteome</keyword>
<protein>
    <recommendedName>
        <fullName evidence="4">Tat pathway signal sequence</fullName>
    </recommendedName>
</protein>
<evidence type="ECO:0000313" key="3">
    <source>
        <dbReference type="Proteomes" id="UP000077069"/>
    </source>
</evidence>
<evidence type="ECO:0008006" key="4">
    <source>
        <dbReference type="Google" id="ProtNLM"/>
    </source>
</evidence>
<dbReference type="Proteomes" id="UP000077069">
    <property type="component" value="Unassembled WGS sequence"/>
</dbReference>
<dbReference type="PANTHER" id="PTHR33365">
    <property type="entry name" value="YALI0B05434P"/>
    <property type="match status" value="1"/>
</dbReference>
<dbReference type="GeneID" id="28764987"/>
<dbReference type="EMBL" id="KV441553">
    <property type="protein sequence ID" value="OAG05190.1"/>
    <property type="molecule type" value="Genomic_DNA"/>
</dbReference>
<dbReference type="InterPro" id="IPR021765">
    <property type="entry name" value="UstYa-like"/>
</dbReference>
<dbReference type="STRING" id="1460663.A0A177CEM7"/>
<dbReference type="InParanoid" id="A0A177CEM7"/>
<comment type="similarity">
    <text evidence="1">Belongs to the ustYa family.</text>
</comment>
<evidence type="ECO:0000313" key="2">
    <source>
        <dbReference type="EMBL" id="OAG05190.1"/>
    </source>
</evidence>